<evidence type="ECO:0000256" key="1">
    <source>
        <dbReference type="SAM" id="MobiDB-lite"/>
    </source>
</evidence>
<gene>
    <name evidence="2" type="ORF">HU200_053360</name>
</gene>
<name>A0A835E3C1_9POAL</name>
<feature type="compositionally biased region" description="Low complexity" evidence="1">
    <location>
        <begin position="81"/>
        <end position="95"/>
    </location>
</feature>
<evidence type="ECO:0000313" key="3">
    <source>
        <dbReference type="Proteomes" id="UP000636709"/>
    </source>
</evidence>
<feature type="region of interest" description="Disordered" evidence="1">
    <location>
        <begin position="1"/>
        <end position="155"/>
    </location>
</feature>
<comment type="caution">
    <text evidence="2">The sequence shown here is derived from an EMBL/GenBank/DDBJ whole genome shotgun (WGS) entry which is preliminary data.</text>
</comment>
<keyword evidence="3" id="KW-1185">Reference proteome</keyword>
<feature type="compositionally biased region" description="Basic residues" evidence="1">
    <location>
        <begin position="132"/>
        <end position="142"/>
    </location>
</feature>
<protein>
    <submittedName>
        <fullName evidence="2">Uncharacterized protein</fullName>
    </submittedName>
</protein>
<accession>A0A835E3C1</accession>
<feature type="compositionally biased region" description="Low complexity" evidence="1">
    <location>
        <begin position="120"/>
        <end position="130"/>
    </location>
</feature>
<evidence type="ECO:0000313" key="2">
    <source>
        <dbReference type="EMBL" id="KAF8666841.1"/>
    </source>
</evidence>
<sequence length="190" mass="20319">MDGAGGKVKKASAGRKPGGGPEEEVRDALRPRPGSSLYPSAASGATYQEGTVRAACRLGAPDLPRRRPRVPRRRVLELAGTRRATTRRTASSRATPPRHPQGRGARQAAGRGDHSRTAASSPTSPRCCSPRRPPRRQRRRPSPPRSPPQSPPRSRLLVGGVVLPHMFCSLLLCVSSDACRCIVCHSICGS</sequence>
<dbReference type="Proteomes" id="UP000636709">
    <property type="component" value="Unassembled WGS sequence"/>
</dbReference>
<dbReference type="EMBL" id="JACEFO010002305">
    <property type="protein sequence ID" value="KAF8666841.1"/>
    <property type="molecule type" value="Genomic_DNA"/>
</dbReference>
<dbReference type="AlphaFoldDB" id="A0A835E3C1"/>
<proteinExistence type="predicted"/>
<organism evidence="2 3">
    <name type="scientific">Digitaria exilis</name>
    <dbReference type="NCBI Taxonomy" id="1010633"/>
    <lineage>
        <taxon>Eukaryota</taxon>
        <taxon>Viridiplantae</taxon>
        <taxon>Streptophyta</taxon>
        <taxon>Embryophyta</taxon>
        <taxon>Tracheophyta</taxon>
        <taxon>Spermatophyta</taxon>
        <taxon>Magnoliopsida</taxon>
        <taxon>Liliopsida</taxon>
        <taxon>Poales</taxon>
        <taxon>Poaceae</taxon>
        <taxon>PACMAD clade</taxon>
        <taxon>Panicoideae</taxon>
        <taxon>Panicodae</taxon>
        <taxon>Paniceae</taxon>
        <taxon>Anthephorinae</taxon>
        <taxon>Digitaria</taxon>
    </lineage>
</organism>
<reference evidence="2" key="1">
    <citation type="submission" date="2020-07" db="EMBL/GenBank/DDBJ databases">
        <title>Genome sequence and genetic diversity analysis of an under-domesticated orphan crop, white fonio (Digitaria exilis).</title>
        <authorList>
            <person name="Bennetzen J.L."/>
            <person name="Chen S."/>
            <person name="Ma X."/>
            <person name="Wang X."/>
            <person name="Yssel A.E.J."/>
            <person name="Chaluvadi S.R."/>
            <person name="Johnson M."/>
            <person name="Gangashetty P."/>
            <person name="Hamidou F."/>
            <person name="Sanogo M.D."/>
            <person name="Zwaenepoel A."/>
            <person name="Wallace J."/>
            <person name="Van De Peer Y."/>
            <person name="Van Deynze A."/>
        </authorList>
    </citation>
    <scope>NUCLEOTIDE SEQUENCE</scope>
    <source>
        <tissue evidence="2">Leaves</tissue>
    </source>
</reference>